<dbReference type="SUPFAM" id="SSF57756">
    <property type="entry name" value="Retrovirus zinc finger-like domains"/>
    <property type="match status" value="1"/>
</dbReference>
<gene>
    <name evidence="4" type="ORF">Acr_10g0007430</name>
</gene>
<keyword evidence="5" id="KW-1185">Reference proteome</keyword>
<protein>
    <recommendedName>
        <fullName evidence="3">CCHC-type domain-containing protein</fullName>
    </recommendedName>
</protein>
<accession>A0A7J0F9I0</accession>
<proteinExistence type="predicted"/>
<dbReference type="SMART" id="SM00343">
    <property type="entry name" value="ZnF_C2HC"/>
    <property type="match status" value="2"/>
</dbReference>
<dbReference type="PANTHER" id="PTHR34482">
    <property type="entry name" value="DNA DAMAGE-INDUCIBLE PROTEIN 1-LIKE"/>
    <property type="match status" value="1"/>
</dbReference>
<sequence length="387" mass="41994">MPPRRVARRGTTTRGGQNARRGVGMSGQMMKVVNTGEIWGIKMIVLKYLEPILRTVAMEVVREFRKLNPPMFDGVSSDPLVADHWLSEIRKLFDVLDVTEDAVRVKLVACQLSGEANEWWKSVLATRKASRGLARTAENVNESDLEQGATIVSEYAMKFQALSRFVPELVSTEEKKCKRFIWGLDDLIQKFVMSGGHTNFAAVLELARNLEASGVNKKNAKPSTTTVSAPTGSSGVVSGNYGNQNKKRQGEPLQFSRNRSNFQAPTSSGFGGNSSKPPITCHQCGQPGHIHTHCPNPKTLPPLPSRVQGALGACFGCGGFSHIARFCPQRGGTRSESGSVQQSRAHRLIEGLVLSTLVQATQGRVFAITTATPPLPPTSQTPESSVV</sequence>
<dbReference type="PANTHER" id="PTHR34482:SF36">
    <property type="entry name" value="RETROTRANSPOSON GAG DOMAIN-CONTAINING PROTEIN"/>
    <property type="match status" value="1"/>
</dbReference>
<organism evidence="4 5">
    <name type="scientific">Actinidia rufa</name>
    <dbReference type="NCBI Taxonomy" id="165716"/>
    <lineage>
        <taxon>Eukaryota</taxon>
        <taxon>Viridiplantae</taxon>
        <taxon>Streptophyta</taxon>
        <taxon>Embryophyta</taxon>
        <taxon>Tracheophyta</taxon>
        <taxon>Spermatophyta</taxon>
        <taxon>Magnoliopsida</taxon>
        <taxon>eudicotyledons</taxon>
        <taxon>Gunneridae</taxon>
        <taxon>Pentapetalae</taxon>
        <taxon>asterids</taxon>
        <taxon>Ericales</taxon>
        <taxon>Actinidiaceae</taxon>
        <taxon>Actinidia</taxon>
    </lineage>
</organism>
<dbReference type="Proteomes" id="UP000585474">
    <property type="component" value="Unassembled WGS sequence"/>
</dbReference>
<feature type="compositionally biased region" description="Polar residues" evidence="2">
    <location>
        <begin position="255"/>
        <end position="277"/>
    </location>
</feature>
<evidence type="ECO:0000259" key="3">
    <source>
        <dbReference type="PROSITE" id="PS50158"/>
    </source>
</evidence>
<dbReference type="Gene3D" id="4.10.60.10">
    <property type="entry name" value="Zinc finger, CCHC-type"/>
    <property type="match status" value="1"/>
</dbReference>
<feature type="compositionally biased region" description="Polar residues" evidence="2">
    <location>
        <begin position="221"/>
        <end position="231"/>
    </location>
</feature>
<dbReference type="AlphaFoldDB" id="A0A7J0F9I0"/>
<evidence type="ECO:0000313" key="5">
    <source>
        <dbReference type="Proteomes" id="UP000585474"/>
    </source>
</evidence>
<dbReference type="InterPro" id="IPR001878">
    <property type="entry name" value="Znf_CCHC"/>
</dbReference>
<feature type="region of interest" description="Disordered" evidence="2">
    <location>
        <begin position="1"/>
        <end position="23"/>
    </location>
</feature>
<evidence type="ECO:0000256" key="2">
    <source>
        <dbReference type="SAM" id="MobiDB-lite"/>
    </source>
</evidence>
<keyword evidence="1" id="KW-0479">Metal-binding</keyword>
<keyword evidence="1" id="KW-0863">Zinc-finger</keyword>
<keyword evidence="1" id="KW-0862">Zinc</keyword>
<dbReference type="OrthoDB" id="1300414at2759"/>
<dbReference type="InterPro" id="IPR036875">
    <property type="entry name" value="Znf_CCHC_sf"/>
</dbReference>
<evidence type="ECO:0000313" key="4">
    <source>
        <dbReference type="EMBL" id="GFY95358.1"/>
    </source>
</evidence>
<comment type="caution">
    <text evidence="4">The sequence shown here is derived from an EMBL/GenBank/DDBJ whole genome shotgun (WGS) entry which is preliminary data.</text>
</comment>
<dbReference type="GO" id="GO:0008270">
    <property type="term" value="F:zinc ion binding"/>
    <property type="evidence" value="ECO:0007669"/>
    <property type="project" value="UniProtKB-KW"/>
</dbReference>
<reference evidence="4 5" key="1">
    <citation type="submission" date="2019-07" db="EMBL/GenBank/DDBJ databases">
        <title>De Novo Assembly of kiwifruit Actinidia rufa.</title>
        <authorList>
            <person name="Sugita-Konishi S."/>
            <person name="Sato K."/>
            <person name="Mori E."/>
            <person name="Abe Y."/>
            <person name="Kisaki G."/>
            <person name="Hamano K."/>
            <person name="Suezawa K."/>
            <person name="Otani M."/>
            <person name="Fukuda T."/>
            <person name="Manabe T."/>
            <person name="Gomi K."/>
            <person name="Tabuchi M."/>
            <person name="Akimitsu K."/>
            <person name="Kataoka I."/>
        </authorList>
    </citation>
    <scope>NUCLEOTIDE SEQUENCE [LARGE SCALE GENOMIC DNA]</scope>
    <source>
        <strain evidence="5">cv. Fuchu</strain>
    </source>
</reference>
<dbReference type="EMBL" id="BJWL01000010">
    <property type="protein sequence ID" value="GFY95358.1"/>
    <property type="molecule type" value="Genomic_DNA"/>
</dbReference>
<name>A0A7J0F9I0_9ERIC</name>
<dbReference type="GO" id="GO:0003676">
    <property type="term" value="F:nucleic acid binding"/>
    <property type="evidence" value="ECO:0007669"/>
    <property type="project" value="InterPro"/>
</dbReference>
<feature type="compositionally biased region" description="Low complexity" evidence="2">
    <location>
        <begin position="9"/>
        <end position="22"/>
    </location>
</feature>
<feature type="region of interest" description="Disordered" evidence="2">
    <location>
        <begin position="215"/>
        <end position="280"/>
    </location>
</feature>
<evidence type="ECO:0000256" key="1">
    <source>
        <dbReference type="PROSITE-ProRule" id="PRU00047"/>
    </source>
</evidence>
<feature type="domain" description="CCHC-type" evidence="3">
    <location>
        <begin position="281"/>
        <end position="296"/>
    </location>
</feature>
<dbReference type="PROSITE" id="PS50158">
    <property type="entry name" value="ZF_CCHC"/>
    <property type="match status" value="1"/>
</dbReference>